<feature type="compositionally biased region" description="Polar residues" evidence="1">
    <location>
        <begin position="169"/>
        <end position="180"/>
    </location>
</feature>
<gene>
    <name evidence="2" type="ORF">LCGC14_2560040</name>
</gene>
<accession>A0A0F9B860</accession>
<organism evidence="2">
    <name type="scientific">marine sediment metagenome</name>
    <dbReference type="NCBI Taxonomy" id="412755"/>
    <lineage>
        <taxon>unclassified sequences</taxon>
        <taxon>metagenomes</taxon>
        <taxon>ecological metagenomes</taxon>
    </lineage>
</organism>
<evidence type="ECO:0000313" key="2">
    <source>
        <dbReference type="EMBL" id="KKL10017.1"/>
    </source>
</evidence>
<sequence>MSTTRLTAAQINTQLVDITDGISILPKDVGATEDGSAVDCTGVSYALAVLTVAAASVSTDFTFLVEKSPDGSSGWVNVAAGEIDPGQPAVINDDAAGNHNKTVSAIVKIDATKAFLRWSVTGTGGTPALIASGAIIKGATLKGVSPYQLDQVLDVLSRRNWDRGGESPPTDQASIGTILA</sequence>
<dbReference type="AlphaFoldDB" id="A0A0F9B860"/>
<feature type="region of interest" description="Disordered" evidence="1">
    <location>
        <begin position="160"/>
        <end position="180"/>
    </location>
</feature>
<dbReference type="EMBL" id="LAZR01042234">
    <property type="protein sequence ID" value="KKL10017.1"/>
    <property type="molecule type" value="Genomic_DNA"/>
</dbReference>
<comment type="caution">
    <text evidence="2">The sequence shown here is derived from an EMBL/GenBank/DDBJ whole genome shotgun (WGS) entry which is preliminary data.</text>
</comment>
<protein>
    <submittedName>
        <fullName evidence="2">Uncharacterized protein</fullName>
    </submittedName>
</protein>
<reference evidence="2" key="1">
    <citation type="journal article" date="2015" name="Nature">
        <title>Complex archaea that bridge the gap between prokaryotes and eukaryotes.</title>
        <authorList>
            <person name="Spang A."/>
            <person name="Saw J.H."/>
            <person name="Jorgensen S.L."/>
            <person name="Zaremba-Niedzwiedzka K."/>
            <person name="Martijn J."/>
            <person name="Lind A.E."/>
            <person name="van Eijk R."/>
            <person name="Schleper C."/>
            <person name="Guy L."/>
            <person name="Ettema T.J."/>
        </authorList>
    </citation>
    <scope>NUCLEOTIDE SEQUENCE</scope>
</reference>
<evidence type="ECO:0000256" key="1">
    <source>
        <dbReference type="SAM" id="MobiDB-lite"/>
    </source>
</evidence>
<name>A0A0F9B860_9ZZZZ</name>
<proteinExistence type="predicted"/>